<dbReference type="AlphaFoldDB" id="A0A9P4S5W0"/>
<protein>
    <submittedName>
        <fullName evidence="2">Uncharacterized protein</fullName>
    </submittedName>
</protein>
<organism evidence="2 3">
    <name type="scientific">Patellaria atrata CBS 101060</name>
    <dbReference type="NCBI Taxonomy" id="1346257"/>
    <lineage>
        <taxon>Eukaryota</taxon>
        <taxon>Fungi</taxon>
        <taxon>Dikarya</taxon>
        <taxon>Ascomycota</taxon>
        <taxon>Pezizomycotina</taxon>
        <taxon>Dothideomycetes</taxon>
        <taxon>Dothideomycetes incertae sedis</taxon>
        <taxon>Patellariales</taxon>
        <taxon>Patellariaceae</taxon>
        <taxon>Patellaria</taxon>
    </lineage>
</organism>
<sequence>PRTPKGEDDEPNGLSDRIETDEADGESEDPGEEIEPYDWDDLYRRFSEMVAEREEEEGKLMNEFVQLCGFFQQWANTTTVHEVERASKRLRTRVYHVQNSESELEAKRQHYLNVVQAFQSALSLL</sequence>
<feature type="region of interest" description="Disordered" evidence="1">
    <location>
        <begin position="1"/>
        <end position="38"/>
    </location>
</feature>
<dbReference type="EMBL" id="MU006103">
    <property type="protein sequence ID" value="KAF2836470.1"/>
    <property type="molecule type" value="Genomic_DNA"/>
</dbReference>
<feature type="compositionally biased region" description="Acidic residues" evidence="1">
    <location>
        <begin position="19"/>
        <end position="38"/>
    </location>
</feature>
<feature type="non-terminal residue" evidence="2">
    <location>
        <position position="1"/>
    </location>
</feature>
<evidence type="ECO:0000256" key="1">
    <source>
        <dbReference type="SAM" id="MobiDB-lite"/>
    </source>
</evidence>
<reference evidence="2" key="1">
    <citation type="journal article" date="2020" name="Stud. Mycol.">
        <title>101 Dothideomycetes genomes: a test case for predicting lifestyles and emergence of pathogens.</title>
        <authorList>
            <person name="Haridas S."/>
            <person name="Albert R."/>
            <person name="Binder M."/>
            <person name="Bloem J."/>
            <person name="Labutti K."/>
            <person name="Salamov A."/>
            <person name="Andreopoulos B."/>
            <person name="Baker S."/>
            <person name="Barry K."/>
            <person name="Bills G."/>
            <person name="Bluhm B."/>
            <person name="Cannon C."/>
            <person name="Castanera R."/>
            <person name="Culley D."/>
            <person name="Daum C."/>
            <person name="Ezra D."/>
            <person name="Gonzalez J."/>
            <person name="Henrissat B."/>
            <person name="Kuo A."/>
            <person name="Liang C."/>
            <person name="Lipzen A."/>
            <person name="Lutzoni F."/>
            <person name="Magnuson J."/>
            <person name="Mondo S."/>
            <person name="Nolan M."/>
            <person name="Ohm R."/>
            <person name="Pangilinan J."/>
            <person name="Park H.-J."/>
            <person name="Ramirez L."/>
            <person name="Alfaro M."/>
            <person name="Sun H."/>
            <person name="Tritt A."/>
            <person name="Yoshinaga Y."/>
            <person name="Zwiers L.-H."/>
            <person name="Turgeon B."/>
            <person name="Goodwin S."/>
            <person name="Spatafora J."/>
            <person name="Crous P."/>
            <person name="Grigoriev I."/>
        </authorList>
    </citation>
    <scope>NUCLEOTIDE SEQUENCE</scope>
    <source>
        <strain evidence="2">CBS 101060</strain>
    </source>
</reference>
<dbReference type="Proteomes" id="UP000799429">
    <property type="component" value="Unassembled WGS sequence"/>
</dbReference>
<keyword evidence="3" id="KW-1185">Reference proteome</keyword>
<accession>A0A9P4S5W0</accession>
<name>A0A9P4S5W0_9PEZI</name>
<proteinExistence type="predicted"/>
<evidence type="ECO:0000313" key="3">
    <source>
        <dbReference type="Proteomes" id="UP000799429"/>
    </source>
</evidence>
<evidence type="ECO:0000313" key="2">
    <source>
        <dbReference type="EMBL" id="KAF2836470.1"/>
    </source>
</evidence>
<gene>
    <name evidence="2" type="ORF">M501DRAFT_905175</name>
</gene>
<comment type="caution">
    <text evidence="2">The sequence shown here is derived from an EMBL/GenBank/DDBJ whole genome shotgun (WGS) entry which is preliminary data.</text>
</comment>
<feature type="non-terminal residue" evidence="2">
    <location>
        <position position="125"/>
    </location>
</feature>
<dbReference type="OrthoDB" id="5335351at2759"/>